<feature type="transmembrane region" description="Helical" evidence="1">
    <location>
        <begin position="19"/>
        <end position="38"/>
    </location>
</feature>
<feature type="transmembrane region" description="Helical" evidence="1">
    <location>
        <begin position="236"/>
        <end position="255"/>
    </location>
</feature>
<keyword evidence="3" id="KW-1185">Reference proteome</keyword>
<sequence>MTHTDPTLRIYPIAPGMRIAMVLVALLPLGLATAMFITLGPVPLALLGLPLLVAGLALVLHARRAAKLKFSDSLIYDTGHVLGTRTVARSSVVCYQQAHEVRFSLYGALQPANGKPLLTLMVEPALRPALLRWLEGVPRIEQATLLDAATVDDPRLGGDTAVRERTLKRLRRVVYAVSMLSFLLLSPQWMQLGSAFVTVQIVLALLLMPLPLLLLRSGWATLFENKAWLEAGRPDASLLLLNCALILMVLAALHIGTLASWWPAAVLGLMFSASITGWLAPALRQTWQHIGPVGRALRLGGLALLLALYGLGGAVEINRLLAGSAPPQWRSTQASDDCWIGGVCTLHFNDGLTPASARAMLLGVPSDTTRYCLQAHHGMLGMDWLQAVPAAECGSSKPEPSA</sequence>
<keyword evidence="1" id="KW-1133">Transmembrane helix</keyword>
<dbReference type="STRING" id="1121001.SAMN02745857_03578"/>
<organism evidence="2 3">
    <name type="scientific">Andreprevotia lacus DSM 23236</name>
    <dbReference type="NCBI Taxonomy" id="1121001"/>
    <lineage>
        <taxon>Bacteria</taxon>
        <taxon>Pseudomonadati</taxon>
        <taxon>Pseudomonadota</taxon>
        <taxon>Betaproteobacteria</taxon>
        <taxon>Neisseriales</taxon>
        <taxon>Chitinibacteraceae</taxon>
        <taxon>Andreprevotia</taxon>
    </lineage>
</organism>
<accession>A0A1W1XYT2</accession>
<feature type="transmembrane region" description="Helical" evidence="1">
    <location>
        <begin position="44"/>
        <end position="62"/>
    </location>
</feature>
<name>A0A1W1XYT2_9NEIS</name>
<feature type="transmembrane region" description="Helical" evidence="1">
    <location>
        <begin position="173"/>
        <end position="190"/>
    </location>
</feature>
<feature type="transmembrane region" description="Helical" evidence="1">
    <location>
        <begin position="261"/>
        <end position="283"/>
    </location>
</feature>
<reference evidence="2 3" key="1">
    <citation type="submission" date="2017-04" db="EMBL/GenBank/DDBJ databases">
        <authorList>
            <person name="Afonso C.L."/>
            <person name="Miller P.J."/>
            <person name="Scott M.A."/>
            <person name="Spackman E."/>
            <person name="Goraichik I."/>
            <person name="Dimitrov K.M."/>
            <person name="Suarez D.L."/>
            <person name="Swayne D.E."/>
        </authorList>
    </citation>
    <scope>NUCLEOTIDE SEQUENCE [LARGE SCALE GENOMIC DNA]</scope>
    <source>
        <strain evidence="2 3">DSM 23236</strain>
    </source>
</reference>
<protein>
    <submittedName>
        <fullName evidence="2">Uncharacterized protein</fullName>
    </submittedName>
</protein>
<feature type="transmembrane region" description="Helical" evidence="1">
    <location>
        <begin position="196"/>
        <end position="215"/>
    </location>
</feature>
<keyword evidence="1" id="KW-0812">Transmembrane</keyword>
<proteinExistence type="predicted"/>
<dbReference type="EMBL" id="FWXD01000029">
    <property type="protein sequence ID" value="SMC29076.1"/>
    <property type="molecule type" value="Genomic_DNA"/>
</dbReference>
<evidence type="ECO:0000313" key="3">
    <source>
        <dbReference type="Proteomes" id="UP000192761"/>
    </source>
</evidence>
<dbReference type="RefSeq" id="WP_084092524.1">
    <property type="nucleotide sequence ID" value="NZ_FWXD01000029.1"/>
</dbReference>
<evidence type="ECO:0000256" key="1">
    <source>
        <dbReference type="SAM" id="Phobius"/>
    </source>
</evidence>
<dbReference type="AlphaFoldDB" id="A0A1W1XYT2"/>
<dbReference type="Proteomes" id="UP000192761">
    <property type="component" value="Unassembled WGS sequence"/>
</dbReference>
<keyword evidence="1" id="KW-0472">Membrane</keyword>
<feature type="transmembrane region" description="Helical" evidence="1">
    <location>
        <begin position="295"/>
        <end position="315"/>
    </location>
</feature>
<gene>
    <name evidence="2" type="ORF">SAMN02745857_03578</name>
</gene>
<evidence type="ECO:0000313" key="2">
    <source>
        <dbReference type="EMBL" id="SMC29076.1"/>
    </source>
</evidence>